<proteinExistence type="predicted"/>
<dbReference type="Proteomes" id="UP000682843">
    <property type="component" value="Chromosome"/>
</dbReference>
<protein>
    <submittedName>
        <fullName evidence="1">Type II toxin-antitoxin system VapB family antitoxin</fullName>
    </submittedName>
</protein>
<dbReference type="EMBL" id="CP036498">
    <property type="protein sequence ID" value="QUS41369.1"/>
    <property type="molecule type" value="Genomic_DNA"/>
</dbReference>
<reference evidence="1 2" key="1">
    <citation type="submission" date="2019-02" db="EMBL/GenBank/DDBJ databases">
        <title>Emended description of the genus Rhodopseudomonas and description of Rhodopseudomonas albus sp. nov., a non-phototrophic, heavy-metal-tolerant bacterium isolated from garden soil.</title>
        <authorList>
            <person name="Bao Z."/>
            <person name="Cao W.W."/>
            <person name="Sato Y."/>
            <person name="Nishizawa T."/>
            <person name="Zhao J."/>
            <person name="Guo Y."/>
            <person name="Ohta H."/>
        </authorList>
    </citation>
    <scope>NUCLEOTIDE SEQUENCE [LARGE SCALE GENOMIC DNA]</scope>
    <source>
        <strain evidence="1 2">SK50-23</strain>
    </source>
</reference>
<keyword evidence="2" id="KW-1185">Reference proteome</keyword>
<sequence length="64" mass="7220">MNTTVVVDGKLLDQAREYSDALENSELVQEALRAFIRREAARHLADLGGSMPDAEAPPRRRWEP</sequence>
<name>A0ABX8AC80_9BRAD</name>
<gene>
    <name evidence="1" type="ORF">RPMA_22870</name>
</gene>
<accession>A0ABX8AC80</accession>
<evidence type="ECO:0000313" key="2">
    <source>
        <dbReference type="Proteomes" id="UP000682843"/>
    </source>
</evidence>
<evidence type="ECO:0000313" key="1">
    <source>
        <dbReference type="EMBL" id="QUS41369.1"/>
    </source>
</evidence>
<dbReference type="InterPro" id="IPR019239">
    <property type="entry name" value="VapB_antitoxin"/>
</dbReference>
<dbReference type="RefSeq" id="WP_211910010.1">
    <property type="nucleotide sequence ID" value="NZ_CP036498.1"/>
</dbReference>
<dbReference type="Pfam" id="PF09957">
    <property type="entry name" value="VapB_antitoxin"/>
    <property type="match status" value="1"/>
</dbReference>
<organism evidence="1 2">
    <name type="scientific">Tardiphaga alba</name>
    <dbReference type="NCBI Taxonomy" id="340268"/>
    <lineage>
        <taxon>Bacteria</taxon>
        <taxon>Pseudomonadati</taxon>
        <taxon>Pseudomonadota</taxon>
        <taxon>Alphaproteobacteria</taxon>
        <taxon>Hyphomicrobiales</taxon>
        <taxon>Nitrobacteraceae</taxon>
        <taxon>Tardiphaga</taxon>
    </lineage>
</organism>